<feature type="coiled-coil region" evidence="1">
    <location>
        <begin position="7"/>
        <end position="43"/>
    </location>
</feature>
<sequence length="244" mass="28468">MKALIGIDKKKLFLEKIEEEINKEIRENIKENLREEIRNYLKKIHFVKFYKFSEGSKQIELLNRSMEKITKSTINEINNELKVLYDRLDLSFLNEEIQTILKDAIQNAIKQDIGDIDVPNLSQIITTSMNDQHIIQVKNYLTTKLTEILKPVQSSKPVISKQNINDIINAWNNFVGNIKMDQFSSKKITTTIKDGSFNISASDIFKTTKKRFLSIFDFLDIEKICQKCIKSILPKVVFLTEEME</sequence>
<dbReference type="AlphaFoldDB" id="X1HCA7"/>
<accession>X1HCA7</accession>
<proteinExistence type="predicted"/>
<feature type="non-terminal residue" evidence="2">
    <location>
        <position position="244"/>
    </location>
</feature>
<dbReference type="EMBL" id="BARU01025486">
    <property type="protein sequence ID" value="GAH67012.1"/>
    <property type="molecule type" value="Genomic_DNA"/>
</dbReference>
<protein>
    <submittedName>
        <fullName evidence="2">Uncharacterized protein</fullName>
    </submittedName>
</protein>
<comment type="caution">
    <text evidence="2">The sequence shown here is derived from an EMBL/GenBank/DDBJ whole genome shotgun (WGS) entry which is preliminary data.</text>
</comment>
<keyword evidence="1" id="KW-0175">Coiled coil</keyword>
<reference evidence="2" key="1">
    <citation type="journal article" date="2014" name="Front. Microbiol.">
        <title>High frequency of phylogenetically diverse reductive dehalogenase-homologous genes in deep subseafloor sedimentary metagenomes.</title>
        <authorList>
            <person name="Kawai M."/>
            <person name="Futagami T."/>
            <person name="Toyoda A."/>
            <person name="Takaki Y."/>
            <person name="Nishi S."/>
            <person name="Hori S."/>
            <person name="Arai W."/>
            <person name="Tsubouchi T."/>
            <person name="Morono Y."/>
            <person name="Uchiyama I."/>
            <person name="Ito T."/>
            <person name="Fujiyama A."/>
            <person name="Inagaki F."/>
            <person name="Takami H."/>
        </authorList>
    </citation>
    <scope>NUCLEOTIDE SEQUENCE</scope>
    <source>
        <strain evidence="2">Expedition CK06-06</strain>
    </source>
</reference>
<organism evidence="2">
    <name type="scientific">marine sediment metagenome</name>
    <dbReference type="NCBI Taxonomy" id="412755"/>
    <lineage>
        <taxon>unclassified sequences</taxon>
        <taxon>metagenomes</taxon>
        <taxon>ecological metagenomes</taxon>
    </lineage>
</organism>
<evidence type="ECO:0000313" key="2">
    <source>
        <dbReference type="EMBL" id="GAH67012.1"/>
    </source>
</evidence>
<name>X1HCA7_9ZZZZ</name>
<evidence type="ECO:0000256" key="1">
    <source>
        <dbReference type="SAM" id="Coils"/>
    </source>
</evidence>
<gene>
    <name evidence="2" type="ORF">S03H2_41059</name>
</gene>